<dbReference type="GO" id="GO:0016020">
    <property type="term" value="C:membrane"/>
    <property type="evidence" value="ECO:0007669"/>
    <property type="project" value="UniProtKB-SubCell"/>
</dbReference>
<comment type="catalytic activity">
    <reaction evidence="14">
        <text>L-tyrosyl-[protein] + ATP = O-phospho-L-tyrosyl-[protein] + ADP + H(+)</text>
        <dbReference type="Rhea" id="RHEA:10596"/>
        <dbReference type="Rhea" id="RHEA-COMP:10136"/>
        <dbReference type="Rhea" id="RHEA-COMP:20101"/>
        <dbReference type="ChEBI" id="CHEBI:15378"/>
        <dbReference type="ChEBI" id="CHEBI:30616"/>
        <dbReference type="ChEBI" id="CHEBI:46858"/>
        <dbReference type="ChEBI" id="CHEBI:61978"/>
        <dbReference type="ChEBI" id="CHEBI:456216"/>
        <dbReference type="EC" id="2.7.10.1"/>
    </reaction>
</comment>
<keyword evidence="6" id="KW-0547">Nucleotide-binding</keyword>
<keyword evidence="15" id="KW-0732">Signal</keyword>
<reference evidence="18" key="1">
    <citation type="journal article" date="2015" name="Gene">
        <title>Highly expressed EGFR in pearl sac may facilitate the pearl formation in the pearl oyster, Pinctada fucata.</title>
        <authorList>
            <person name="Zhu W."/>
            <person name="Fan S."/>
            <person name="Huang G."/>
            <person name="Zhang D."/>
            <person name="Liu B."/>
            <person name="Bi X."/>
            <person name="Yu D."/>
        </authorList>
    </citation>
    <scope>NUCLEOTIDE SEQUENCE</scope>
</reference>
<evidence type="ECO:0000256" key="7">
    <source>
        <dbReference type="ARBA" id="ARBA00022777"/>
    </source>
</evidence>
<dbReference type="Pfam" id="PF00757">
    <property type="entry name" value="Furin-like"/>
    <property type="match status" value="1"/>
</dbReference>
<evidence type="ECO:0000256" key="2">
    <source>
        <dbReference type="ARBA" id="ARBA00011902"/>
    </source>
</evidence>
<organism evidence="18">
    <name type="scientific">Pinctada fucata</name>
    <name type="common">Akoya pearl oyster</name>
    <name type="synonym">Pinctada imbricata fucata</name>
    <dbReference type="NCBI Taxonomy" id="50426"/>
    <lineage>
        <taxon>Eukaryota</taxon>
        <taxon>Metazoa</taxon>
        <taxon>Spiralia</taxon>
        <taxon>Lophotrochozoa</taxon>
        <taxon>Mollusca</taxon>
        <taxon>Bivalvia</taxon>
        <taxon>Autobranchia</taxon>
        <taxon>Pteriomorphia</taxon>
        <taxon>Pterioida</taxon>
        <taxon>Pterioidea</taxon>
        <taxon>Pteriidae</taxon>
        <taxon>Pinctada</taxon>
    </lineage>
</organism>
<comment type="subcellular location">
    <subcellularLocation>
        <location evidence="1">Membrane</location>
        <topology evidence="1">Single-pass type I membrane protein</topology>
    </subcellularLocation>
</comment>
<evidence type="ECO:0000256" key="1">
    <source>
        <dbReference type="ARBA" id="ARBA00004479"/>
    </source>
</evidence>
<dbReference type="SUPFAM" id="SSF57184">
    <property type="entry name" value="Growth factor receptor domain"/>
    <property type="match status" value="1"/>
</dbReference>
<dbReference type="InterPro" id="IPR036941">
    <property type="entry name" value="Rcpt_L-dom_sf"/>
</dbReference>
<keyword evidence="11" id="KW-0829">Tyrosine-protein kinase</keyword>
<dbReference type="InterPro" id="IPR009030">
    <property type="entry name" value="Growth_fac_rcpt_cys_sf"/>
</dbReference>
<dbReference type="InterPro" id="IPR006211">
    <property type="entry name" value="Furin-like_Cys-rich_dom"/>
</dbReference>
<evidence type="ECO:0000256" key="8">
    <source>
        <dbReference type="ARBA" id="ARBA00022840"/>
    </source>
</evidence>
<keyword evidence="4" id="KW-0808">Transferase</keyword>
<evidence type="ECO:0000256" key="3">
    <source>
        <dbReference type="ARBA" id="ARBA00022553"/>
    </source>
</evidence>
<dbReference type="GO" id="GO:0004714">
    <property type="term" value="F:transmembrane receptor protein tyrosine kinase activity"/>
    <property type="evidence" value="ECO:0007669"/>
    <property type="project" value="UniProtKB-EC"/>
</dbReference>
<dbReference type="EC" id="2.7.10.1" evidence="2"/>
<evidence type="ECO:0000313" key="18">
    <source>
        <dbReference type="EMBL" id="AKE50884.1"/>
    </source>
</evidence>
<accession>A0A0F6RB72</accession>
<evidence type="ECO:0000256" key="15">
    <source>
        <dbReference type="SAM" id="SignalP"/>
    </source>
</evidence>
<evidence type="ECO:0000256" key="14">
    <source>
        <dbReference type="ARBA" id="ARBA00051243"/>
    </source>
</evidence>
<dbReference type="InterPro" id="IPR006212">
    <property type="entry name" value="Furin_repeat"/>
</dbReference>
<dbReference type="SMART" id="SM00261">
    <property type="entry name" value="FU"/>
    <property type="match status" value="1"/>
</dbReference>
<keyword evidence="7" id="KW-0418">Kinase</keyword>
<evidence type="ECO:0000256" key="10">
    <source>
        <dbReference type="ARBA" id="ARBA00023136"/>
    </source>
</evidence>
<evidence type="ECO:0000256" key="5">
    <source>
        <dbReference type="ARBA" id="ARBA00022692"/>
    </source>
</evidence>
<dbReference type="AlphaFoldDB" id="A0A0F6RB72"/>
<sequence>MYLGILRMFCGDKQRGMSDVKFFSLVILVLLGFGFGQDLVEDDVVGDIDDVSEAEIDETISKSIPRGDCYGTHVGFGYSGGPDYHYEMLIKRYKGCTHVEGNLEIASLSSSANISYDLSFLSTIEVVTGYVLLGLLDVDVIPLTSLKLIRADNTYKILGEEYGLVVALTTEHDGSRRTGLRELQLPALREIARGKVLFQQNPLLCFVDTIAWNVIVPREEYPVIFGENAYDKACDLQCASECEEDGKPYCWGQGIDMCQTVHTPVCDPFCPGRCFNEDIFGCCHPECAVGCTGPSDTDCVMCKYFEHDGRCVPSCPADVSYREGQVCRRHLDNYLPND</sequence>
<dbReference type="Pfam" id="PF01030">
    <property type="entry name" value="Recep_L_domain"/>
    <property type="match status" value="1"/>
</dbReference>
<dbReference type="SUPFAM" id="SSF52058">
    <property type="entry name" value="L domain-like"/>
    <property type="match status" value="1"/>
</dbReference>
<evidence type="ECO:0000256" key="12">
    <source>
        <dbReference type="ARBA" id="ARBA00023170"/>
    </source>
</evidence>
<evidence type="ECO:0000256" key="11">
    <source>
        <dbReference type="ARBA" id="ARBA00023137"/>
    </source>
</evidence>
<keyword evidence="8" id="KW-0067">ATP-binding</keyword>
<keyword evidence="9" id="KW-1133">Transmembrane helix</keyword>
<dbReference type="InterPro" id="IPR000494">
    <property type="entry name" value="Rcpt_L-dom"/>
</dbReference>
<dbReference type="CDD" id="cd00064">
    <property type="entry name" value="FU"/>
    <property type="match status" value="1"/>
</dbReference>
<dbReference type="Gene3D" id="2.10.220.10">
    <property type="entry name" value="Hormone Receptor, Insulin-like Growth Factor Receptor 1, Chain A, domain 2"/>
    <property type="match status" value="1"/>
</dbReference>
<evidence type="ECO:0000256" key="6">
    <source>
        <dbReference type="ARBA" id="ARBA00022741"/>
    </source>
</evidence>
<feature type="signal peptide" evidence="15">
    <location>
        <begin position="1"/>
        <end position="36"/>
    </location>
</feature>
<evidence type="ECO:0000259" key="16">
    <source>
        <dbReference type="Pfam" id="PF00757"/>
    </source>
</evidence>
<keyword evidence="13" id="KW-0325">Glycoprotein</keyword>
<evidence type="ECO:0000256" key="13">
    <source>
        <dbReference type="ARBA" id="ARBA00023180"/>
    </source>
</evidence>
<feature type="domain" description="Furin-like cysteine-rich" evidence="16">
    <location>
        <begin position="233"/>
        <end position="327"/>
    </location>
</feature>
<feature type="domain" description="Receptor L-domain" evidence="17">
    <location>
        <begin position="95"/>
        <end position="215"/>
    </location>
</feature>
<dbReference type="EMBL" id="KP027300">
    <property type="protein sequence ID" value="AKE50884.1"/>
    <property type="molecule type" value="Genomic_DNA"/>
</dbReference>
<dbReference type="GO" id="GO:0005524">
    <property type="term" value="F:ATP binding"/>
    <property type="evidence" value="ECO:0007669"/>
    <property type="project" value="UniProtKB-KW"/>
</dbReference>
<feature type="chain" id="PRO_5002508891" description="receptor protein-tyrosine kinase" evidence="15">
    <location>
        <begin position="37"/>
        <end position="338"/>
    </location>
</feature>
<evidence type="ECO:0000256" key="9">
    <source>
        <dbReference type="ARBA" id="ARBA00022989"/>
    </source>
</evidence>
<proteinExistence type="predicted"/>
<name>A0A0F6RB72_PINFU</name>
<keyword evidence="3" id="KW-0597">Phosphoprotein</keyword>
<keyword evidence="10" id="KW-0472">Membrane</keyword>
<evidence type="ECO:0000259" key="17">
    <source>
        <dbReference type="Pfam" id="PF01030"/>
    </source>
</evidence>
<keyword evidence="12 18" id="KW-0675">Receptor</keyword>
<keyword evidence="5" id="KW-0812">Transmembrane</keyword>
<dbReference type="Gene3D" id="3.80.20.20">
    <property type="entry name" value="Receptor L-domain"/>
    <property type="match status" value="1"/>
</dbReference>
<evidence type="ECO:0000256" key="4">
    <source>
        <dbReference type="ARBA" id="ARBA00022679"/>
    </source>
</evidence>
<protein>
    <recommendedName>
        <fullName evidence="2">receptor protein-tyrosine kinase</fullName>
        <ecNumber evidence="2">2.7.10.1</ecNumber>
    </recommendedName>
</protein>